<evidence type="ECO:0000256" key="1">
    <source>
        <dbReference type="ARBA" id="ARBA00022649"/>
    </source>
</evidence>
<evidence type="ECO:0000313" key="3">
    <source>
        <dbReference type="Proteomes" id="UP000182680"/>
    </source>
</evidence>
<dbReference type="InterPro" id="IPR035093">
    <property type="entry name" value="RelE/ParE_toxin_dom_sf"/>
</dbReference>
<accession>A0AA94HTA6</accession>
<dbReference type="Pfam" id="PF05016">
    <property type="entry name" value="ParE_toxin"/>
    <property type="match status" value="1"/>
</dbReference>
<evidence type="ECO:0000313" key="2">
    <source>
        <dbReference type="EMBL" id="SFW54187.1"/>
    </source>
</evidence>
<reference evidence="3" key="1">
    <citation type="submission" date="2016-11" db="EMBL/GenBank/DDBJ databases">
        <authorList>
            <person name="Jaros S."/>
            <person name="Januszkiewicz K."/>
            <person name="Wedrychowicz H."/>
        </authorList>
    </citation>
    <scope>NUCLEOTIDE SEQUENCE [LARGE SCALE GENOMIC DNA]</scope>
    <source>
        <strain evidence="3">DSM 7057</strain>
    </source>
</reference>
<keyword evidence="1" id="KW-1277">Toxin-antitoxin system</keyword>
<comment type="caution">
    <text evidence="2">The sequence shown here is derived from an EMBL/GenBank/DDBJ whole genome shotgun (WGS) entry which is preliminary data.</text>
</comment>
<dbReference type="Proteomes" id="UP000182680">
    <property type="component" value="Unassembled WGS sequence"/>
</dbReference>
<protein>
    <submittedName>
        <fullName evidence="2">Plasmid stabilization system protein ParE</fullName>
    </submittedName>
</protein>
<proteinExistence type="predicted"/>
<sequence>MGNDAWSVRWTEGALEDFAEIIRYILVNEGSVTARELTDIIRKDAGQRLKTLPMRGHLVPELLQVSREYKEIHIKGFRMVYLPLKAEKTVWIMLVTRAQRSISSMLRKRLMPSVQNKSTPHN</sequence>
<dbReference type="InterPro" id="IPR007712">
    <property type="entry name" value="RelE/ParE_toxin"/>
</dbReference>
<name>A0AA94HTA6_DESDE</name>
<gene>
    <name evidence="2" type="ORF">SAMN02910291_01762</name>
</gene>
<dbReference type="EMBL" id="FPIW01000030">
    <property type="protein sequence ID" value="SFW54187.1"/>
    <property type="molecule type" value="Genomic_DNA"/>
</dbReference>
<dbReference type="AlphaFoldDB" id="A0AA94HTA6"/>
<dbReference type="Gene3D" id="3.30.2310.20">
    <property type="entry name" value="RelE-like"/>
    <property type="match status" value="1"/>
</dbReference>
<dbReference type="RefSeq" id="WP_072311970.1">
    <property type="nucleotide sequence ID" value="NZ_FPIW01000030.1"/>
</dbReference>
<organism evidence="2 3">
    <name type="scientific">Desulfovibrio desulfuricans</name>
    <dbReference type="NCBI Taxonomy" id="876"/>
    <lineage>
        <taxon>Bacteria</taxon>
        <taxon>Pseudomonadati</taxon>
        <taxon>Thermodesulfobacteriota</taxon>
        <taxon>Desulfovibrionia</taxon>
        <taxon>Desulfovibrionales</taxon>
        <taxon>Desulfovibrionaceae</taxon>
        <taxon>Desulfovibrio</taxon>
    </lineage>
</organism>